<feature type="region of interest" description="Disordered" evidence="1">
    <location>
        <begin position="37"/>
        <end position="68"/>
    </location>
</feature>
<comment type="caution">
    <text evidence="3">The sequence shown here is derived from an EMBL/GenBank/DDBJ whole genome shotgun (WGS) entry which is preliminary data.</text>
</comment>
<gene>
    <name evidence="3" type="ORF">TrCOL_g9098</name>
</gene>
<evidence type="ECO:0000256" key="1">
    <source>
        <dbReference type="SAM" id="MobiDB-lite"/>
    </source>
</evidence>
<dbReference type="Proteomes" id="UP001165065">
    <property type="component" value="Unassembled WGS sequence"/>
</dbReference>
<evidence type="ECO:0000256" key="2">
    <source>
        <dbReference type="SAM" id="SignalP"/>
    </source>
</evidence>
<keyword evidence="2" id="KW-0732">Signal</keyword>
<accession>A0A9W7FZU1</accession>
<dbReference type="EMBL" id="BRYA01000611">
    <property type="protein sequence ID" value="GMI25506.1"/>
    <property type="molecule type" value="Genomic_DNA"/>
</dbReference>
<evidence type="ECO:0000313" key="4">
    <source>
        <dbReference type="Proteomes" id="UP001165065"/>
    </source>
</evidence>
<organism evidence="3 4">
    <name type="scientific">Triparma columacea</name>
    <dbReference type="NCBI Taxonomy" id="722753"/>
    <lineage>
        <taxon>Eukaryota</taxon>
        <taxon>Sar</taxon>
        <taxon>Stramenopiles</taxon>
        <taxon>Ochrophyta</taxon>
        <taxon>Bolidophyceae</taxon>
        <taxon>Parmales</taxon>
        <taxon>Triparmaceae</taxon>
        <taxon>Triparma</taxon>
    </lineage>
</organism>
<name>A0A9W7FZU1_9STRA</name>
<proteinExistence type="predicted"/>
<dbReference type="AlphaFoldDB" id="A0A9W7FZU1"/>
<sequence>MKKTAFIAFLLVLLLIISYVVTYILTTDEVSSDHDVQTTTLHGKEPNARVGLGAAMGGSGASSSSDVENGSSNFCDEFAISSQGDLSSTPRIAIFHHSKTSNEFSADSATRTSLQSAVDVGMYEYFQICVAQHKHHHKVSLTLTRLPYGDTRKAEGELDLYISADVKRPTSEFGSTWISRDNGDDQITIPTYTEDYQASNSHSLYVGVHNREDGGAWGDSAFRHSVQFSLDVAIVDVSQSEILKRGNLRANGQRLLPGQAPKLDEVRRGTKKWGGNYAV</sequence>
<evidence type="ECO:0000313" key="3">
    <source>
        <dbReference type="EMBL" id="GMI25506.1"/>
    </source>
</evidence>
<reference evidence="4" key="1">
    <citation type="journal article" date="2023" name="Commun. Biol.">
        <title>Genome analysis of Parmales, the sister group of diatoms, reveals the evolutionary specialization of diatoms from phago-mixotrophs to photoautotrophs.</title>
        <authorList>
            <person name="Ban H."/>
            <person name="Sato S."/>
            <person name="Yoshikawa S."/>
            <person name="Yamada K."/>
            <person name="Nakamura Y."/>
            <person name="Ichinomiya M."/>
            <person name="Sato N."/>
            <person name="Blanc-Mathieu R."/>
            <person name="Endo H."/>
            <person name="Kuwata A."/>
            <person name="Ogata H."/>
        </authorList>
    </citation>
    <scope>NUCLEOTIDE SEQUENCE [LARGE SCALE GENOMIC DNA]</scope>
</reference>
<protein>
    <recommendedName>
        <fullName evidence="5">Lectin</fullName>
    </recommendedName>
</protein>
<feature type="compositionally biased region" description="Basic and acidic residues" evidence="1">
    <location>
        <begin position="37"/>
        <end position="47"/>
    </location>
</feature>
<evidence type="ECO:0008006" key="5">
    <source>
        <dbReference type="Google" id="ProtNLM"/>
    </source>
</evidence>
<dbReference type="OrthoDB" id="194524at2759"/>
<feature type="signal peptide" evidence="2">
    <location>
        <begin position="1"/>
        <end position="22"/>
    </location>
</feature>
<feature type="chain" id="PRO_5040859954" description="Lectin" evidence="2">
    <location>
        <begin position="23"/>
        <end position="279"/>
    </location>
</feature>
<keyword evidence="4" id="KW-1185">Reference proteome</keyword>